<keyword evidence="8" id="KW-0472">Membrane</keyword>
<dbReference type="PANTHER" id="PTHR43545">
    <property type="entry name" value="FORMATE DEHYDROGENASE, NITRATE-INDUCIBLE, IRON-SULFUR SUBUNIT"/>
    <property type="match status" value="1"/>
</dbReference>
<dbReference type="Proteomes" id="UP000281955">
    <property type="component" value="Unassembled WGS sequence"/>
</dbReference>
<evidence type="ECO:0000256" key="3">
    <source>
        <dbReference type="ARBA" id="ARBA00022723"/>
    </source>
</evidence>
<keyword evidence="11" id="KW-1185">Reference proteome</keyword>
<dbReference type="InterPro" id="IPR014603">
    <property type="entry name" value="Formate_DH_Fe-S_su"/>
</dbReference>
<dbReference type="PROSITE" id="PS00198">
    <property type="entry name" value="4FE4S_FER_1"/>
    <property type="match status" value="1"/>
</dbReference>
<keyword evidence="3 7" id="KW-0479">Metal-binding</keyword>
<feature type="binding site" evidence="7">
    <location>
        <position position="238"/>
    </location>
    <ligand>
        <name>[4Fe-4S] cluster</name>
        <dbReference type="ChEBI" id="CHEBI:49883"/>
        <label>2</label>
    </ligand>
</feature>
<keyword evidence="6 7" id="KW-0411">Iron-sulfur</keyword>
<feature type="binding site" evidence="7">
    <location>
        <position position="179"/>
    </location>
    <ligand>
        <name>[4Fe-4S] cluster</name>
        <dbReference type="ChEBI" id="CHEBI:49883"/>
        <label>3</label>
    </ligand>
</feature>
<feature type="binding site" evidence="7">
    <location>
        <position position="38"/>
    </location>
    <ligand>
        <name>[4Fe-4S] cluster</name>
        <dbReference type="ChEBI" id="CHEBI:49883"/>
        <label>1</label>
    </ligand>
</feature>
<feature type="domain" description="4Fe-4S ferredoxin-type" evidence="9">
    <location>
        <begin position="26"/>
        <end position="56"/>
    </location>
</feature>
<keyword evidence="4" id="KW-0677">Repeat</keyword>
<keyword evidence="2 7" id="KW-0004">4Fe-4S</keyword>
<feature type="domain" description="4Fe-4S ferredoxin-type" evidence="9">
    <location>
        <begin position="170"/>
        <end position="201"/>
    </location>
</feature>
<dbReference type="PROSITE" id="PS51379">
    <property type="entry name" value="4FE4S_FER_2"/>
    <property type="match status" value="3"/>
</dbReference>
<dbReference type="InParanoid" id="A0A420XUK3"/>
<dbReference type="PANTHER" id="PTHR43545:SF6">
    <property type="entry name" value="FORMATE DEHYDROGENASE, NITRATE-INDUCIBLE, IRON-SULFUR SUBUNIT"/>
    <property type="match status" value="1"/>
</dbReference>
<feature type="binding site" evidence="7">
    <location>
        <position position="191"/>
    </location>
    <ligand>
        <name>[4Fe-4S] cluster</name>
        <dbReference type="ChEBI" id="CHEBI:49883"/>
        <label>4</label>
    </ligand>
</feature>
<evidence type="ECO:0000256" key="1">
    <source>
        <dbReference type="ARBA" id="ARBA00004196"/>
    </source>
</evidence>
<accession>A0A420XUK3</accession>
<dbReference type="SUPFAM" id="SSF54862">
    <property type="entry name" value="4Fe-4S ferredoxins"/>
    <property type="match status" value="1"/>
</dbReference>
<dbReference type="GO" id="GO:0030313">
    <property type="term" value="C:cell envelope"/>
    <property type="evidence" value="ECO:0007669"/>
    <property type="project" value="UniProtKB-SubCell"/>
</dbReference>
<comment type="subcellular location">
    <subcellularLocation>
        <location evidence="1">Cell envelope</location>
    </subcellularLocation>
</comment>
<evidence type="ECO:0000259" key="9">
    <source>
        <dbReference type="PROSITE" id="PS51379"/>
    </source>
</evidence>
<sequence length="358" mass="37510">MVSANSLYGPLDPAADAGYEDPPARVGFFTDTSVCIGCKACEVACKEWNAVPEDGLNLLGFSYDNTGGLGADSWRAVAFIEQPLPLGRKTPPFTDTPTGPSAAGPAFDVVAAGVRSLDTDKLGTAVPGGIPVAEAAAEAADKAGVGQAFLGMPGSQPPGRETGVEGRSDFRWLMMSNVCKHCTHAACLDVCPTGSLFRTEFGTVVVQEDICNGCGYCVSACPYGVIDKREDDGRAWKCTLCYDRLGAGQTPACAQACPTESIQFGELVELRDRAEKRVEALHAAGVTEARLYGEDDNDGVGGDGAFFLLLDEPEVYGLPPDPVVTTRDLPDMWKHAGAAAAMMVAGAVLSFLGRRSAR</sequence>
<proteinExistence type="predicted"/>
<feature type="binding site" evidence="7">
    <location>
        <position position="214"/>
    </location>
    <ligand>
        <name>[4Fe-4S] cluster</name>
        <dbReference type="ChEBI" id="CHEBI:49883"/>
        <label>4</label>
    </ligand>
</feature>
<feature type="binding site" evidence="7">
    <location>
        <position position="211"/>
    </location>
    <ligand>
        <name>[4Fe-4S] cluster</name>
        <dbReference type="ChEBI" id="CHEBI:49883"/>
        <label>4</label>
    </ligand>
</feature>
<feature type="binding site" evidence="7">
    <location>
        <position position="257"/>
    </location>
    <ligand>
        <name>[4Fe-4S] cluster</name>
        <dbReference type="ChEBI" id="CHEBI:49883"/>
        <label>1</label>
    </ligand>
</feature>
<dbReference type="OrthoDB" id="9779457at2"/>
<evidence type="ECO:0000256" key="2">
    <source>
        <dbReference type="ARBA" id="ARBA00022485"/>
    </source>
</evidence>
<evidence type="ECO:0000256" key="6">
    <source>
        <dbReference type="ARBA" id="ARBA00023014"/>
    </source>
</evidence>
<feature type="binding site" evidence="7">
    <location>
        <position position="253"/>
    </location>
    <ligand>
        <name>[4Fe-4S] cluster</name>
        <dbReference type="ChEBI" id="CHEBI:49883"/>
        <label>2</label>
    </ligand>
</feature>
<dbReference type="InterPro" id="IPR017900">
    <property type="entry name" value="4Fe4S_Fe_S_CS"/>
</dbReference>
<feature type="binding site" evidence="7">
    <location>
        <position position="217"/>
    </location>
    <ligand>
        <name>[4Fe-4S] cluster</name>
        <dbReference type="ChEBI" id="CHEBI:49883"/>
        <label>4</label>
    </ligand>
</feature>
<evidence type="ECO:0000256" key="8">
    <source>
        <dbReference type="SAM" id="Phobius"/>
    </source>
</evidence>
<keyword evidence="8" id="KW-1133">Transmembrane helix</keyword>
<reference evidence="10 11" key="1">
    <citation type="submission" date="2018-10" db="EMBL/GenBank/DDBJ databases">
        <title>Genomic Encyclopedia of Archaeal and Bacterial Type Strains, Phase II (KMG-II): from individual species to whole genera.</title>
        <authorList>
            <person name="Goeker M."/>
        </authorList>
    </citation>
    <scope>NUCLEOTIDE SEQUENCE [LARGE SCALE GENOMIC DNA]</scope>
    <source>
        <strain evidence="10 11">RP-AC37</strain>
    </source>
</reference>
<dbReference type="EMBL" id="RBWV01000009">
    <property type="protein sequence ID" value="RKS80516.1"/>
    <property type="molecule type" value="Genomic_DNA"/>
</dbReference>
<comment type="caution">
    <text evidence="10">The sequence shown here is derived from an EMBL/GenBank/DDBJ whole genome shotgun (WGS) entry which is preliminary data.</text>
</comment>
<dbReference type="RefSeq" id="WP_121192191.1">
    <property type="nucleotide sequence ID" value="NZ_RBWV01000009.1"/>
</dbReference>
<feature type="binding site" evidence="7">
    <location>
        <position position="41"/>
    </location>
    <ligand>
        <name>[4Fe-4S] cluster</name>
        <dbReference type="ChEBI" id="CHEBI:49883"/>
        <label>1</label>
    </ligand>
</feature>
<dbReference type="InterPro" id="IPR017896">
    <property type="entry name" value="4Fe4S_Fe-S-bd"/>
</dbReference>
<feature type="binding site" evidence="7">
    <location>
        <position position="241"/>
    </location>
    <ligand>
        <name>[4Fe-4S] cluster</name>
        <dbReference type="ChEBI" id="CHEBI:49883"/>
        <label>2</label>
    </ligand>
</feature>
<dbReference type="PIRSF" id="PIRSF036298">
    <property type="entry name" value="FDH_4Fe4S"/>
    <property type="match status" value="1"/>
</dbReference>
<dbReference type="GO" id="GO:0046872">
    <property type="term" value="F:metal ion binding"/>
    <property type="evidence" value="ECO:0007669"/>
    <property type="project" value="UniProtKB-KW"/>
</dbReference>
<feature type="binding site" evidence="7">
    <location>
        <position position="45"/>
    </location>
    <ligand>
        <name>[4Fe-4S] cluster</name>
        <dbReference type="ChEBI" id="CHEBI:49883"/>
        <label>2</label>
    </ligand>
</feature>
<organism evidence="10 11">
    <name type="scientific">Motilibacter peucedani</name>
    <dbReference type="NCBI Taxonomy" id="598650"/>
    <lineage>
        <taxon>Bacteria</taxon>
        <taxon>Bacillati</taxon>
        <taxon>Actinomycetota</taxon>
        <taxon>Actinomycetes</taxon>
        <taxon>Motilibacterales</taxon>
        <taxon>Motilibacteraceae</taxon>
        <taxon>Motilibacter</taxon>
    </lineage>
</organism>
<evidence type="ECO:0000313" key="11">
    <source>
        <dbReference type="Proteomes" id="UP000281955"/>
    </source>
</evidence>
<feature type="binding site" evidence="7">
    <location>
        <position position="221"/>
    </location>
    <ligand>
        <name>[4Fe-4S] cluster</name>
        <dbReference type="ChEBI" id="CHEBI:49883"/>
        <label>3</label>
    </ligand>
</feature>
<dbReference type="Gene3D" id="3.30.70.20">
    <property type="match status" value="3"/>
</dbReference>
<dbReference type="GO" id="GO:0045333">
    <property type="term" value="P:cellular respiration"/>
    <property type="evidence" value="ECO:0007669"/>
    <property type="project" value="InterPro"/>
</dbReference>
<evidence type="ECO:0000256" key="5">
    <source>
        <dbReference type="ARBA" id="ARBA00023004"/>
    </source>
</evidence>
<evidence type="ECO:0000256" key="7">
    <source>
        <dbReference type="PIRSR" id="PIRSR036298-50"/>
    </source>
</evidence>
<gene>
    <name evidence="10" type="ORF">CLV35_0952</name>
</gene>
<evidence type="ECO:0000256" key="4">
    <source>
        <dbReference type="ARBA" id="ARBA00022737"/>
    </source>
</evidence>
<dbReference type="AlphaFoldDB" id="A0A420XUK3"/>
<evidence type="ECO:0000313" key="10">
    <source>
        <dbReference type="EMBL" id="RKS80516.1"/>
    </source>
</evidence>
<feature type="binding site" evidence="7">
    <location>
        <position position="187"/>
    </location>
    <ligand>
        <name>[4Fe-4S] cluster</name>
        <dbReference type="ChEBI" id="CHEBI:49883"/>
        <label>3</label>
    </ligand>
</feature>
<dbReference type="CDD" id="cd10560">
    <property type="entry name" value="FDH-O_like"/>
    <property type="match status" value="1"/>
</dbReference>
<keyword evidence="8" id="KW-0812">Transmembrane</keyword>
<feature type="transmembrane region" description="Helical" evidence="8">
    <location>
        <begin position="332"/>
        <end position="352"/>
    </location>
</feature>
<dbReference type="GO" id="GO:0051539">
    <property type="term" value="F:4 iron, 4 sulfur cluster binding"/>
    <property type="evidence" value="ECO:0007669"/>
    <property type="project" value="UniProtKB-KW"/>
</dbReference>
<feature type="binding site" evidence="7">
    <location>
        <position position="35"/>
    </location>
    <ligand>
        <name>[4Fe-4S] cluster</name>
        <dbReference type="ChEBI" id="CHEBI:49883"/>
        <label>1</label>
    </ligand>
</feature>
<protein>
    <submittedName>
        <fullName evidence="10">Formate dehydrogenase iron-sulfur subunit</fullName>
    </submittedName>
</protein>
<feature type="binding site" evidence="7">
    <location>
        <position position="182"/>
    </location>
    <ligand>
        <name>[4Fe-4S] cluster</name>
        <dbReference type="ChEBI" id="CHEBI:49883"/>
        <label>3</label>
    </ligand>
</feature>
<dbReference type="InterPro" id="IPR051555">
    <property type="entry name" value="FDH_Electron_Transfer_Unit"/>
</dbReference>
<feature type="domain" description="4Fe-4S ferredoxin-type" evidence="9">
    <location>
        <begin position="202"/>
        <end position="231"/>
    </location>
</feature>
<comment type="cofactor">
    <cofactor evidence="7">
        <name>[4Fe-4S] cluster</name>
        <dbReference type="ChEBI" id="CHEBI:49883"/>
    </cofactor>
    <text evidence="7">Binds 4 [4Fe-4S] clusters per subunit.</text>
</comment>
<name>A0A420XUK3_9ACTN</name>
<dbReference type="Pfam" id="PF13247">
    <property type="entry name" value="Fer4_11"/>
    <property type="match status" value="1"/>
</dbReference>
<dbReference type="GO" id="GO:0015944">
    <property type="term" value="P:formate oxidation"/>
    <property type="evidence" value="ECO:0007669"/>
    <property type="project" value="InterPro"/>
</dbReference>
<keyword evidence="5 7" id="KW-0408">Iron</keyword>